<dbReference type="Gene3D" id="2.60.120.620">
    <property type="entry name" value="q2cbj1_9rhob like domain"/>
    <property type="match status" value="1"/>
</dbReference>
<protein>
    <submittedName>
        <fullName evidence="1">Phytanoyl-CoA dioxygenase</fullName>
    </submittedName>
</protein>
<keyword evidence="1" id="KW-0560">Oxidoreductase</keyword>
<dbReference type="InterPro" id="IPR008775">
    <property type="entry name" value="Phytyl_CoA_dOase-like"/>
</dbReference>
<dbReference type="PANTHER" id="PTHR21308:SF8">
    <property type="entry name" value="PHYTANOYL-COA DIOXYGENASE FAMILY PROTEIN (AFU_ORTHOLOGUE AFUA_2G09620)"/>
    <property type="match status" value="1"/>
</dbReference>
<keyword evidence="2" id="KW-1185">Reference proteome</keyword>
<sequence>MTAMTNGAHAPRLSEADCDIDDFASVVSATTDLAAYPRADRLEQGVLVYDSASLRAAAATPDGVVEVEGELARALSDGPGIVVLQGAFTDGAVVDRVTAVFDAIIEDERAAGTAPGDHFAKPGANSRVWNALEKLAVRDPEAFVDYYANDVLALISRAWLGPGYQMTSQVNVVRPGGVAQEPHRDYHLGFLSNEVVERYPAHVHVLSPVLTLQGAVAHSDMPVESGPTMYLPHSHKYVPGYLAWRLEEFKDYFAEHHVQLPLAKGDAAFFNPALFHGAGTNVSVDVQRMANLLQVSSGFGRAMEAVDRGRMSKAVYPVLAERRAGGTGAADLAHAIAATAEGYPFPTNLDRDQPIGGLTPLSQAELLHQALDEGWPPAQVDAALDAYADRRRTDV</sequence>
<evidence type="ECO:0000313" key="2">
    <source>
        <dbReference type="Proteomes" id="UP000392064"/>
    </source>
</evidence>
<dbReference type="KEGG" id="aef:GEV26_05245"/>
<dbReference type="Pfam" id="PF05721">
    <property type="entry name" value="PhyH"/>
    <property type="match status" value="1"/>
</dbReference>
<dbReference type="SUPFAM" id="SSF51197">
    <property type="entry name" value="Clavaminate synthase-like"/>
    <property type="match status" value="1"/>
</dbReference>
<name>A0A5Q2MGH8_9ACTN</name>
<dbReference type="Proteomes" id="UP000392064">
    <property type="component" value="Chromosome"/>
</dbReference>
<gene>
    <name evidence="1" type="ORF">GEV26_05245</name>
</gene>
<dbReference type="RefSeq" id="WP_153652084.1">
    <property type="nucleotide sequence ID" value="NZ_CP045737.1"/>
</dbReference>
<dbReference type="GO" id="GO:0001561">
    <property type="term" value="P:fatty acid alpha-oxidation"/>
    <property type="evidence" value="ECO:0007669"/>
    <property type="project" value="InterPro"/>
</dbReference>
<organism evidence="1 2">
    <name type="scientific">Aeromicrobium yanjiei</name>
    <dbReference type="NCBI Taxonomy" id="2662028"/>
    <lineage>
        <taxon>Bacteria</taxon>
        <taxon>Bacillati</taxon>
        <taxon>Actinomycetota</taxon>
        <taxon>Actinomycetes</taxon>
        <taxon>Propionibacteriales</taxon>
        <taxon>Nocardioidaceae</taxon>
        <taxon>Aeromicrobium</taxon>
    </lineage>
</organism>
<dbReference type="AlphaFoldDB" id="A0A5Q2MGH8"/>
<keyword evidence="1" id="KW-0223">Dioxygenase</keyword>
<evidence type="ECO:0000313" key="1">
    <source>
        <dbReference type="EMBL" id="QGG40813.1"/>
    </source>
</evidence>
<dbReference type="PANTHER" id="PTHR21308">
    <property type="entry name" value="PHYTANOYL-COA ALPHA-HYDROXYLASE"/>
    <property type="match status" value="1"/>
</dbReference>
<dbReference type="EMBL" id="CP045737">
    <property type="protein sequence ID" value="QGG40813.1"/>
    <property type="molecule type" value="Genomic_DNA"/>
</dbReference>
<proteinExistence type="predicted"/>
<dbReference type="GO" id="GO:0048244">
    <property type="term" value="F:phytanoyl-CoA dioxygenase activity"/>
    <property type="evidence" value="ECO:0007669"/>
    <property type="project" value="InterPro"/>
</dbReference>
<accession>A0A5Q2MGH8</accession>
<reference evidence="1 2" key="1">
    <citation type="submission" date="2019-11" db="EMBL/GenBank/DDBJ databases">
        <authorList>
            <person name="Li J."/>
        </authorList>
    </citation>
    <scope>NUCLEOTIDE SEQUENCE [LARGE SCALE GENOMIC DNA]</scope>
    <source>
        <strain evidence="1 2">MF47</strain>
    </source>
</reference>
<dbReference type="InterPro" id="IPR047128">
    <property type="entry name" value="PhyH"/>
</dbReference>